<evidence type="ECO:0000256" key="4">
    <source>
        <dbReference type="ARBA" id="ARBA00022839"/>
    </source>
</evidence>
<dbReference type="HAMAP" id="MF_00378">
    <property type="entry name" value="Exonuc_7_L"/>
    <property type="match status" value="1"/>
</dbReference>
<accession>A0ABX9KGU4</accession>
<comment type="caution">
    <text evidence="10">The sequence shown here is derived from an EMBL/GenBank/DDBJ whole genome shotgun (WGS) entry which is preliminary data.</text>
</comment>
<dbReference type="CDD" id="cd04489">
    <property type="entry name" value="ExoVII_LU_OBF"/>
    <property type="match status" value="1"/>
</dbReference>
<keyword evidence="11" id="KW-1185">Reference proteome</keyword>
<sequence>MKDRIFTVTQMNKMVKEYLEGNDNFNNFFLKGEISGINYYKSGHLYFTLKDSRASVKCVSFGYKLKKIPEDLKEGDKVKLFGRVTLYEASGNYQILVAHVEKEGSLGKLFEELERTKRELAEGGYFDRKYKLPIPKLPQNIGIVTSGTGAAVKDIIKTAKLRYENINIYVYPAKVQGIGSEKEIIKGIKTLDKMEEIDLIIAGRGGGSVEDLWSFNKKEVALAYFNTKTPIVSAVGHEIDNLLTDLTADLRASTPTHAAELVVPKKDLLIQTLEDRRKKLNNNLLANLRDKKEKLETLRRSYILRSYLETVVDKNNLLMDREDRLKKVISSNLTRKKHLLEVRMEKLRSLNPEGILKRGYTITKAGNKVIKSVGELEKDEKIEIIYHDGRVISRVEEINR</sequence>
<dbReference type="PANTHER" id="PTHR30008:SF0">
    <property type="entry name" value="EXODEOXYRIBONUCLEASE 7 LARGE SUBUNIT"/>
    <property type="match status" value="1"/>
</dbReference>
<dbReference type="NCBIfam" id="TIGR00237">
    <property type="entry name" value="xseA"/>
    <property type="match status" value="1"/>
</dbReference>
<gene>
    <name evidence="5 10" type="primary">xseA</name>
    <name evidence="10" type="ORF">DYH56_08130</name>
</gene>
<evidence type="ECO:0000256" key="3">
    <source>
        <dbReference type="ARBA" id="ARBA00022801"/>
    </source>
</evidence>
<evidence type="ECO:0000256" key="7">
    <source>
        <dbReference type="SAM" id="Coils"/>
    </source>
</evidence>
<comment type="similarity">
    <text evidence="5 6">Belongs to the XseA family.</text>
</comment>
<dbReference type="RefSeq" id="WP_114642347.1">
    <property type="nucleotide sequence ID" value="NZ_JAACIO010000013.1"/>
</dbReference>
<evidence type="ECO:0000313" key="10">
    <source>
        <dbReference type="EMBL" id="REI41176.1"/>
    </source>
</evidence>
<dbReference type="PANTHER" id="PTHR30008">
    <property type="entry name" value="EXODEOXYRIBONUCLEASE 7 LARGE SUBUNIT"/>
    <property type="match status" value="1"/>
</dbReference>
<evidence type="ECO:0000259" key="8">
    <source>
        <dbReference type="Pfam" id="PF02601"/>
    </source>
</evidence>
<evidence type="ECO:0000256" key="5">
    <source>
        <dbReference type="HAMAP-Rule" id="MF_00378"/>
    </source>
</evidence>
<keyword evidence="3 5" id="KW-0378">Hydrolase</keyword>
<dbReference type="GO" id="GO:0008855">
    <property type="term" value="F:exodeoxyribonuclease VII activity"/>
    <property type="evidence" value="ECO:0007669"/>
    <property type="project" value="UniProtKB-EC"/>
</dbReference>
<feature type="domain" description="OB-fold nucleic acid binding" evidence="9">
    <location>
        <begin position="6"/>
        <end position="100"/>
    </location>
</feature>
<comment type="function">
    <text evidence="5">Bidirectionally degrades single-stranded DNA into large acid-insoluble oligonucleotides, which are then degraded further into small acid-soluble oligonucleotides.</text>
</comment>
<dbReference type="Proteomes" id="UP000263486">
    <property type="component" value="Unassembled WGS sequence"/>
</dbReference>
<dbReference type="Pfam" id="PF02601">
    <property type="entry name" value="Exonuc_VII_L"/>
    <property type="match status" value="2"/>
</dbReference>
<dbReference type="InterPro" id="IPR025824">
    <property type="entry name" value="OB-fold_nuc-bd_dom"/>
</dbReference>
<evidence type="ECO:0000256" key="1">
    <source>
        <dbReference type="ARBA" id="ARBA00022490"/>
    </source>
</evidence>
<comment type="subunit">
    <text evidence="5">Heterooligomer composed of large and small subunits.</text>
</comment>
<comment type="catalytic activity">
    <reaction evidence="5 6">
        <text>Exonucleolytic cleavage in either 5'- to 3'- or 3'- to 5'-direction to yield nucleoside 5'-phosphates.</text>
        <dbReference type="EC" id="3.1.11.6"/>
    </reaction>
</comment>
<organism evidence="10 11">
    <name type="scientific">Psychrilyobacter piezotolerans</name>
    <dbReference type="NCBI Taxonomy" id="2293438"/>
    <lineage>
        <taxon>Bacteria</taxon>
        <taxon>Fusobacteriati</taxon>
        <taxon>Fusobacteriota</taxon>
        <taxon>Fusobacteriia</taxon>
        <taxon>Fusobacteriales</taxon>
        <taxon>Fusobacteriaceae</taxon>
        <taxon>Psychrilyobacter</taxon>
    </lineage>
</organism>
<dbReference type="Pfam" id="PF13742">
    <property type="entry name" value="tRNA_anti_2"/>
    <property type="match status" value="1"/>
</dbReference>
<evidence type="ECO:0000256" key="2">
    <source>
        <dbReference type="ARBA" id="ARBA00022722"/>
    </source>
</evidence>
<feature type="coiled-coil region" evidence="7">
    <location>
        <begin position="270"/>
        <end position="305"/>
    </location>
</feature>
<evidence type="ECO:0000259" key="9">
    <source>
        <dbReference type="Pfam" id="PF13742"/>
    </source>
</evidence>
<keyword evidence="4 5" id="KW-0269">Exonuclease</keyword>
<feature type="domain" description="Exonuclease VII large subunit C-terminal" evidence="8">
    <location>
        <begin position="313"/>
        <end position="392"/>
    </location>
</feature>
<dbReference type="Gene3D" id="2.40.50.1010">
    <property type="match status" value="1"/>
</dbReference>
<dbReference type="EC" id="3.1.11.6" evidence="5"/>
<dbReference type="EMBL" id="QUAJ01000012">
    <property type="protein sequence ID" value="REI41176.1"/>
    <property type="molecule type" value="Genomic_DNA"/>
</dbReference>
<keyword evidence="7" id="KW-0175">Coiled coil</keyword>
<keyword evidence="1 5" id="KW-0963">Cytoplasm</keyword>
<dbReference type="InterPro" id="IPR020579">
    <property type="entry name" value="Exonuc_VII_lsu_C"/>
</dbReference>
<name>A0ABX9KGU4_9FUSO</name>
<dbReference type="InterPro" id="IPR003753">
    <property type="entry name" value="Exonuc_VII_L"/>
</dbReference>
<proteinExistence type="inferred from homology"/>
<reference evidence="10 11" key="1">
    <citation type="submission" date="2018-08" db="EMBL/GenBank/DDBJ databases">
        <title>Draft genome sequence of Psychrilyobacter sp. strain SD5 isolated from Black Sea water.</title>
        <authorList>
            <person name="Yadav S."/>
            <person name="Villanueva L."/>
            <person name="Damste J.S.S."/>
        </authorList>
    </citation>
    <scope>NUCLEOTIDE SEQUENCE [LARGE SCALE GENOMIC DNA]</scope>
    <source>
        <strain evidence="10 11">SD5</strain>
    </source>
</reference>
<evidence type="ECO:0000313" key="11">
    <source>
        <dbReference type="Proteomes" id="UP000263486"/>
    </source>
</evidence>
<keyword evidence="2 5" id="KW-0540">Nuclease</keyword>
<comment type="subcellular location">
    <subcellularLocation>
        <location evidence="5 6">Cytoplasm</location>
    </subcellularLocation>
</comment>
<feature type="domain" description="Exonuclease VII large subunit C-terminal" evidence="8">
    <location>
        <begin position="125"/>
        <end position="307"/>
    </location>
</feature>
<evidence type="ECO:0000256" key="6">
    <source>
        <dbReference type="RuleBase" id="RU004355"/>
    </source>
</evidence>
<protein>
    <recommendedName>
        <fullName evidence="5">Exodeoxyribonuclease 7 large subunit</fullName>
        <ecNumber evidence="5">3.1.11.6</ecNumber>
    </recommendedName>
    <alternativeName>
        <fullName evidence="5">Exodeoxyribonuclease VII large subunit</fullName>
        <shortName evidence="5">Exonuclease VII large subunit</shortName>
    </alternativeName>
</protein>